<evidence type="ECO:0000256" key="1">
    <source>
        <dbReference type="ARBA" id="ARBA00004651"/>
    </source>
</evidence>
<dbReference type="GO" id="GO:0005230">
    <property type="term" value="F:extracellular ligand-gated monoatomic ion channel activity"/>
    <property type="evidence" value="ECO:0007669"/>
    <property type="project" value="InterPro"/>
</dbReference>
<dbReference type="SUPFAM" id="SSF90112">
    <property type="entry name" value="Neurotransmitter-gated ion-channel transmembrane pore"/>
    <property type="match status" value="1"/>
</dbReference>
<dbReference type="OrthoDB" id="5802429at2759"/>
<evidence type="ECO:0000256" key="13">
    <source>
        <dbReference type="RuleBase" id="RU000687"/>
    </source>
</evidence>
<proteinExistence type="inferred from homology"/>
<evidence type="ECO:0000259" key="15">
    <source>
        <dbReference type="Pfam" id="PF02932"/>
    </source>
</evidence>
<dbReference type="PROSITE" id="PS00236">
    <property type="entry name" value="NEUROTR_ION_CHANNEL"/>
    <property type="match status" value="1"/>
</dbReference>
<dbReference type="EMBL" id="LIAE01006883">
    <property type="protein sequence ID" value="PAV84162.1"/>
    <property type="molecule type" value="Genomic_DNA"/>
</dbReference>
<evidence type="ECO:0000256" key="4">
    <source>
        <dbReference type="ARBA" id="ARBA00022475"/>
    </source>
</evidence>
<evidence type="ECO:0000256" key="12">
    <source>
        <dbReference type="ARBA" id="ARBA00023303"/>
    </source>
</evidence>
<dbReference type="Pfam" id="PF02931">
    <property type="entry name" value="Neur_chan_LBD"/>
    <property type="match status" value="1"/>
</dbReference>
<dbReference type="InterPro" id="IPR006029">
    <property type="entry name" value="Neurotrans-gated_channel_TM"/>
</dbReference>
<keyword evidence="3 13" id="KW-0813">Transport</keyword>
<dbReference type="InterPro" id="IPR036734">
    <property type="entry name" value="Neur_chan_lig-bd_sf"/>
</dbReference>
<accession>A0A2A2LD72</accession>
<keyword evidence="8 13" id="KW-0406">Ion transport</keyword>
<dbReference type="InterPro" id="IPR018000">
    <property type="entry name" value="Neurotransmitter_ion_chnl_CS"/>
</dbReference>
<organism evidence="16 17">
    <name type="scientific">Diploscapter pachys</name>
    <dbReference type="NCBI Taxonomy" id="2018661"/>
    <lineage>
        <taxon>Eukaryota</taxon>
        <taxon>Metazoa</taxon>
        <taxon>Ecdysozoa</taxon>
        <taxon>Nematoda</taxon>
        <taxon>Chromadorea</taxon>
        <taxon>Rhabditida</taxon>
        <taxon>Rhabditina</taxon>
        <taxon>Rhabditomorpha</taxon>
        <taxon>Rhabditoidea</taxon>
        <taxon>Rhabditidae</taxon>
        <taxon>Diploscapter</taxon>
    </lineage>
</organism>
<evidence type="ECO:0000313" key="17">
    <source>
        <dbReference type="Proteomes" id="UP000218231"/>
    </source>
</evidence>
<sequence length="593" mass="67640">MPRMLLAPLLALLGILLGSAQLLESSDIPEHYLLAERLLSRYNKGLIPKRLQNESIKVNFSMELYQIIQVDEPQQSLIINAWIVERWVDNLLGWDPERHSNVTEVMIEYDKIWIPDTTLYNSLVMDDSDSRRLLHAKLTTRGQGQGALVEMLYPTIYKSSCLLNLKFFPFDVQVCRLTFGSWSFDNTQIDYFPHNTTHAIGTRNCIENEGWNVLSTHVVRQNNKYECCQFNYTLLEFYMTIQRKPLYYVINLIIPTSIITLISIIGFFRSNLFISRRKMPIYSSSSINDLRQEKISLGITTLLSMSILIFMVSDKMPSTLSFIPLIGWFYTTMILEISIATLCSTLVIYVQKKGAFSSSSKNPKILGSLGKPPSHRTMSRARVVAKMIGMEMPLVMKVAYAKKMKEEKARRAALQQNGRKKSLWTKVYQLAREQGAARKNSQSSQKVNGVVSPEIGVIPSTARKCTISDDVTQIENSHLAVEEDGNQIDDEADSSLQEADLLTINKYTLTKSSTCNSFDSITRESIVKPAEVSVITPRSQQRNLVELEYDWLAAVLERVFLILFLLLFILCAVGINCFGLYFWWHANDLRPLI</sequence>
<dbReference type="CDD" id="cd18997">
    <property type="entry name" value="LGIC_ECD_nAChR"/>
    <property type="match status" value="1"/>
</dbReference>
<comment type="subcellular location">
    <subcellularLocation>
        <location evidence="1">Cell membrane</location>
        <topology evidence="1">Multi-pass membrane protein</topology>
    </subcellularLocation>
</comment>
<feature type="domain" description="Neurotransmitter-gated ion-channel ligand-binding" evidence="14">
    <location>
        <begin position="34"/>
        <end position="245"/>
    </location>
</feature>
<dbReference type="SUPFAM" id="SSF63712">
    <property type="entry name" value="Nicotinic receptor ligand binding domain-like"/>
    <property type="match status" value="1"/>
</dbReference>
<evidence type="ECO:0000256" key="2">
    <source>
        <dbReference type="ARBA" id="ARBA00009237"/>
    </source>
</evidence>
<keyword evidence="6 13" id="KW-0732">Signal</keyword>
<evidence type="ECO:0000256" key="9">
    <source>
        <dbReference type="ARBA" id="ARBA00023136"/>
    </source>
</evidence>
<feature type="transmembrane region" description="Helical" evidence="13">
    <location>
        <begin position="559"/>
        <end position="584"/>
    </location>
</feature>
<reference evidence="16 17" key="1">
    <citation type="journal article" date="2017" name="Curr. Biol.">
        <title>Genome architecture and evolution of a unichromosomal asexual nematode.</title>
        <authorList>
            <person name="Fradin H."/>
            <person name="Zegar C."/>
            <person name="Gutwein M."/>
            <person name="Lucas J."/>
            <person name="Kovtun M."/>
            <person name="Corcoran D."/>
            <person name="Baugh L.R."/>
            <person name="Kiontke K."/>
            <person name="Gunsalus K."/>
            <person name="Fitch D.H."/>
            <person name="Piano F."/>
        </authorList>
    </citation>
    <scope>NUCLEOTIDE SEQUENCE [LARGE SCALE GENOMIC DNA]</scope>
    <source>
        <strain evidence="16">PF1309</strain>
    </source>
</reference>
<evidence type="ECO:0000256" key="6">
    <source>
        <dbReference type="ARBA" id="ARBA00022729"/>
    </source>
</evidence>
<keyword evidence="10" id="KW-0325">Glycoprotein</keyword>
<keyword evidence="5 13" id="KW-0812">Transmembrane</keyword>
<dbReference type="PANTHER" id="PTHR18945">
    <property type="entry name" value="NEUROTRANSMITTER GATED ION CHANNEL"/>
    <property type="match status" value="1"/>
</dbReference>
<protein>
    <recommendedName>
        <fullName evidence="18">Neurotransmitter-gated ion-channel ligand-binding domain-containing protein</fullName>
    </recommendedName>
</protein>
<keyword evidence="4" id="KW-1003">Cell membrane</keyword>
<feature type="transmembrane region" description="Helical" evidence="13">
    <location>
        <begin position="246"/>
        <end position="274"/>
    </location>
</feature>
<dbReference type="InterPro" id="IPR006202">
    <property type="entry name" value="Neur_chan_lig-bd"/>
</dbReference>
<feature type="transmembrane region" description="Helical" evidence="13">
    <location>
        <begin position="325"/>
        <end position="350"/>
    </location>
</feature>
<feature type="signal peptide" evidence="13">
    <location>
        <begin position="1"/>
        <end position="20"/>
    </location>
</feature>
<keyword evidence="11" id="KW-1071">Ligand-gated ion channel</keyword>
<dbReference type="PRINTS" id="PR00252">
    <property type="entry name" value="NRIONCHANNEL"/>
</dbReference>
<dbReference type="InterPro" id="IPR036719">
    <property type="entry name" value="Neuro-gated_channel_TM_sf"/>
</dbReference>
<comment type="similarity">
    <text evidence="2">Belongs to the ligand-gated ion channel (TC 1.A.9) family. Acetylcholine receptor (TC 1.A.9.1) subfamily.</text>
</comment>
<feature type="transmembrane region" description="Helical" evidence="13">
    <location>
        <begin position="295"/>
        <end position="313"/>
    </location>
</feature>
<keyword evidence="7 13" id="KW-1133">Transmembrane helix</keyword>
<dbReference type="FunFam" id="2.70.170.10:FF:000031">
    <property type="entry name" value="AcetylCholine Receptor"/>
    <property type="match status" value="1"/>
</dbReference>
<dbReference type="Pfam" id="PF02932">
    <property type="entry name" value="Neur_chan_memb"/>
    <property type="match status" value="1"/>
</dbReference>
<feature type="chain" id="PRO_5022248385" description="Neurotransmitter-gated ion-channel ligand-binding domain-containing protein" evidence="13">
    <location>
        <begin position="21"/>
        <end position="593"/>
    </location>
</feature>
<dbReference type="InterPro" id="IPR038050">
    <property type="entry name" value="Neuro_actylchol_rec"/>
</dbReference>
<dbReference type="InterPro" id="IPR006201">
    <property type="entry name" value="Neur_channel"/>
</dbReference>
<evidence type="ECO:0000259" key="14">
    <source>
        <dbReference type="Pfam" id="PF02931"/>
    </source>
</evidence>
<evidence type="ECO:0000313" key="16">
    <source>
        <dbReference type="EMBL" id="PAV84162.1"/>
    </source>
</evidence>
<dbReference type="GO" id="GO:0005886">
    <property type="term" value="C:plasma membrane"/>
    <property type="evidence" value="ECO:0007669"/>
    <property type="project" value="UniProtKB-SubCell"/>
</dbReference>
<evidence type="ECO:0008006" key="18">
    <source>
        <dbReference type="Google" id="ProtNLM"/>
    </source>
</evidence>
<dbReference type="STRING" id="2018661.A0A2A2LD72"/>
<comment type="caution">
    <text evidence="16">The sequence shown here is derived from an EMBL/GenBank/DDBJ whole genome shotgun (WGS) entry which is preliminary data.</text>
</comment>
<dbReference type="CDD" id="cd19051">
    <property type="entry name" value="LGIC_TM_cation"/>
    <property type="match status" value="1"/>
</dbReference>
<dbReference type="Proteomes" id="UP000218231">
    <property type="component" value="Unassembled WGS sequence"/>
</dbReference>
<evidence type="ECO:0000256" key="7">
    <source>
        <dbReference type="ARBA" id="ARBA00022989"/>
    </source>
</evidence>
<evidence type="ECO:0000256" key="5">
    <source>
        <dbReference type="ARBA" id="ARBA00022692"/>
    </source>
</evidence>
<evidence type="ECO:0000256" key="3">
    <source>
        <dbReference type="ARBA" id="ARBA00022448"/>
    </source>
</evidence>
<evidence type="ECO:0000256" key="11">
    <source>
        <dbReference type="ARBA" id="ARBA00023286"/>
    </source>
</evidence>
<dbReference type="GO" id="GO:0004888">
    <property type="term" value="F:transmembrane signaling receptor activity"/>
    <property type="evidence" value="ECO:0007669"/>
    <property type="project" value="InterPro"/>
</dbReference>
<feature type="domain" description="Neurotransmitter-gated ion-channel transmembrane" evidence="15">
    <location>
        <begin position="293"/>
        <end position="575"/>
    </location>
</feature>
<gene>
    <name evidence="16" type="ORF">WR25_17166</name>
</gene>
<evidence type="ECO:0000256" key="10">
    <source>
        <dbReference type="ARBA" id="ARBA00023180"/>
    </source>
</evidence>
<dbReference type="AlphaFoldDB" id="A0A2A2LD72"/>
<keyword evidence="17" id="KW-1185">Reference proteome</keyword>
<evidence type="ECO:0000256" key="8">
    <source>
        <dbReference type="ARBA" id="ARBA00023065"/>
    </source>
</evidence>
<name>A0A2A2LD72_9BILA</name>
<keyword evidence="9 13" id="KW-0472">Membrane</keyword>
<keyword evidence="12 13" id="KW-0407">Ion channel</keyword>
<dbReference type="Gene3D" id="1.20.58.390">
    <property type="entry name" value="Neurotransmitter-gated ion-channel transmembrane domain"/>
    <property type="match status" value="1"/>
</dbReference>
<dbReference type="Gene3D" id="2.70.170.10">
    <property type="entry name" value="Neurotransmitter-gated ion-channel ligand-binding domain"/>
    <property type="match status" value="1"/>
</dbReference>